<proteinExistence type="predicted"/>
<gene>
    <name evidence="2" type="ORF">MM415A01503_0013</name>
    <name evidence="1" type="ORF">MM415B00353_0032</name>
</gene>
<dbReference type="EMBL" id="MT142228">
    <property type="protein sequence ID" value="QJA76493.1"/>
    <property type="molecule type" value="Genomic_DNA"/>
</dbReference>
<dbReference type="EMBL" id="MT141554">
    <property type="protein sequence ID" value="QJA66385.1"/>
    <property type="molecule type" value="Genomic_DNA"/>
</dbReference>
<accession>A0A6M3K2E0</accession>
<evidence type="ECO:0000313" key="2">
    <source>
        <dbReference type="EMBL" id="QJA76493.1"/>
    </source>
</evidence>
<sequence>MIKYKTDYPCECGCKKLNITSGFVGYMGSKPCYEDYGKCPECGKTLSGNEIDKRFIGEDLFYTGEN</sequence>
<name>A0A6M3K2E0_9ZZZZ</name>
<protein>
    <submittedName>
        <fullName evidence="2">Uncharacterized protein</fullName>
    </submittedName>
</protein>
<reference evidence="2" key="1">
    <citation type="submission" date="2020-03" db="EMBL/GenBank/DDBJ databases">
        <title>The deep terrestrial virosphere.</title>
        <authorList>
            <person name="Holmfeldt K."/>
            <person name="Nilsson E."/>
            <person name="Simone D."/>
            <person name="Lopez-Fernandez M."/>
            <person name="Wu X."/>
            <person name="de Brujin I."/>
            <person name="Lundin D."/>
            <person name="Andersson A."/>
            <person name="Bertilsson S."/>
            <person name="Dopson M."/>
        </authorList>
    </citation>
    <scope>NUCLEOTIDE SEQUENCE</scope>
    <source>
        <strain evidence="2">MM415A01503</strain>
        <strain evidence="1">MM415B00353</strain>
    </source>
</reference>
<evidence type="ECO:0000313" key="1">
    <source>
        <dbReference type="EMBL" id="QJA66385.1"/>
    </source>
</evidence>
<organism evidence="2">
    <name type="scientific">viral metagenome</name>
    <dbReference type="NCBI Taxonomy" id="1070528"/>
    <lineage>
        <taxon>unclassified sequences</taxon>
        <taxon>metagenomes</taxon>
        <taxon>organismal metagenomes</taxon>
    </lineage>
</organism>
<dbReference type="AlphaFoldDB" id="A0A6M3K2E0"/>